<dbReference type="PRINTS" id="PR00344">
    <property type="entry name" value="BCTRLSENSOR"/>
</dbReference>
<keyword evidence="5" id="KW-0547">Nucleotide-binding</keyword>
<evidence type="ECO:0000256" key="5">
    <source>
        <dbReference type="ARBA" id="ARBA00022741"/>
    </source>
</evidence>
<feature type="domain" description="PAS" evidence="11">
    <location>
        <begin position="385"/>
        <end position="441"/>
    </location>
</feature>
<dbReference type="InterPro" id="IPR000700">
    <property type="entry name" value="PAS-assoc_C"/>
</dbReference>
<dbReference type="InterPro" id="IPR004358">
    <property type="entry name" value="Sig_transdc_His_kin-like_C"/>
</dbReference>
<feature type="domain" description="PAC" evidence="12">
    <location>
        <begin position="332"/>
        <end position="384"/>
    </location>
</feature>
<keyword evidence="6" id="KW-0418">Kinase</keyword>
<comment type="catalytic activity">
    <reaction evidence="1">
        <text>ATP + protein L-histidine = ADP + protein N-phospho-L-histidine.</text>
        <dbReference type="EC" id="2.7.13.3"/>
    </reaction>
</comment>
<comment type="caution">
    <text evidence="13">The sequence shown here is derived from an EMBL/GenBank/DDBJ whole genome shotgun (WGS) entry which is preliminary data.</text>
</comment>
<dbReference type="PANTHER" id="PTHR43304:SF1">
    <property type="entry name" value="PAC DOMAIN-CONTAINING PROTEIN"/>
    <property type="match status" value="1"/>
</dbReference>
<dbReference type="CDD" id="cd00082">
    <property type="entry name" value="HisKA"/>
    <property type="match status" value="1"/>
</dbReference>
<dbReference type="InterPro" id="IPR036097">
    <property type="entry name" value="HisK_dim/P_sf"/>
</dbReference>
<evidence type="ECO:0000259" key="12">
    <source>
        <dbReference type="PROSITE" id="PS50113"/>
    </source>
</evidence>
<dbReference type="SUPFAM" id="SSF55874">
    <property type="entry name" value="ATPase domain of HSP90 chaperone/DNA topoisomerase II/histidine kinase"/>
    <property type="match status" value="1"/>
</dbReference>
<feature type="coiled-coil region" evidence="9">
    <location>
        <begin position="368"/>
        <end position="395"/>
    </location>
</feature>
<evidence type="ECO:0000313" key="13">
    <source>
        <dbReference type="EMBL" id="MFB9753482.1"/>
    </source>
</evidence>
<keyword evidence="7" id="KW-0067">ATP-binding</keyword>
<dbReference type="NCBIfam" id="TIGR00229">
    <property type="entry name" value="sensory_box"/>
    <property type="match status" value="4"/>
</dbReference>
<dbReference type="EC" id="2.7.13.3" evidence="2"/>
<evidence type="ECO:0000256" key="4">
    <source>
        <dbReference type="ARBA" id="ARBA00022679"/>
    </source>
</evidence>
<dbReference type="InterPro" id="IPR013655">
    <property type="entry name" value="PAS_fold_3"/>
</dbReference>
<dbReference type="Gene3D" id="1.10.287.130">
    <property type="match status" value="1"/>
</dbReference>
<dbReference type="Pfam" id="PF02518">
    <property type="entry name" value="HATPase_c"/>
    <property type="match status" value="1"/>
</dbReference>
<feature type="domain" description="PAC" evidence="12">
    <location>
        <begin position="83"/>
        <end position="135"/>
    </location>
</feature>
<evidence type="ECO:0000256" key="2">
    <source>
        <dbReference type="ARBA" id="ARBA00012438"/>
    </source>
</evidence>
<dbReference type="Pfam" id="PF13426">
    <property type="entry name" value="PAS_9"/>
    <property type="match status" value="1"/>
</dbReference>
<organism evidence="13 14">
    <name type="scientific">Paenibacillus hodogayensis</name>
    <dbReference type="NCBI Taxonomy" id="279208"/>
    <lineage>
        <taxon>Bacteria</taxon>
        <taxon>Bacillati</taxon>
        <taxon>Bacillota</taxon>
        <taxon>Bacilli</taxon>
        <taxon>Bacillales</taxon>
        <taxon>Paenibacillaceae</taxon>
        <taxon>Paenibacillus</taxon>
    </lineage>
</organism>
<dbReference type="SMART" id="SM00387">
    <property type="entry name" value="HATPase_c"/>
    <property type="match status" value="1"/>
</dbReference>
<dbReference type="InterPro" id="IPR000014">
    <property type="entry name" value="PAS"/>
</dbReference>
<protein>
    <recommendedName>
        <fullName evidence="2">histidine kinase</fullName>
        <ecNumber evidence="2">2.7.13.3</ecNumber>
    </recommendedName>
</protein>
<keyword evidence="3" id="KW-0597">Phosphoprotein</keyword>
<evidence type="ECO:0000256" key="3">
    <source>
        <dbReference type="ARBA" id="ARBA00022553"/>
    </source>
</evidence>
<dbReference type="RefSeq" id="WP_344901283.1">
    <property type="nucleotide sequence ID" value="NZ_BAAAYO010000001.1"/>
</dbReference>
<dbReference type="Gene3D" id="3.30.450.20">
    <property type="entry name" value="PAS domain"/>
    <property type="match status" value="4"/>
</dbReference>
<evidence type="ECO:0000256" key="6">
    <source>
        <dbReference type="ARBA" id="ARBA00022777"/>
    </source>
</evidence>
<evidence type="ECO:0000313" key="14">
    <source>
        <dbReference type="Proteomes" id="UP001589619"/>
    </source>
</evidence>
<dbReference type="Gene3D" id="3.30.565.10">
    <property type="entry name" value="Histidine kinase-like ATPase, C-terminal domain"/>
    <property type="match status" value="1"/>
</dbReference>
<dbReference type="SMART" id="SM00086">
    <property type="entry name" value="PAC"/>
    <property type="match status" value="4"/>
</dbReference>
<name>A0ABV5VYU7_9BACL</name>
<dbReference type="SUPFAM" id="SSF55785">
    <property type="entry name" value="PYP-like sensor domain (PAS domain)"/>
    <property type="match status" value="4"/>
</dbReference>
<feature type="domain" description="PAC" evidence="12">
    <location>
        <begin position="460"/>
        <end position="512"/>
    </location>
</feature>
<dbReference type="Pfam" id="PF00512">
    <property type="entry name" value="HisKA"/>
    <property type="match status" value="1"/>
</dbReference>
<feature type="domain" description="PAS" evidence="11">
    <location>
        <begin position="136"/>
        <end position="208"/>
    </location>
</feature>
<dbReference type="InterPro" id="IPR013656">
    <property type="entry name" value="PAS_4"/>
</dbReference>
<dbReference type="Proteomes" id="UP001589619">
    <property type="component" value="Unassembled WGS sequence"/>
</dbReference>
<keyword evidence="14" id="KW-1185">Reference proteome</keyword>
<dbReference type="CDD" id="cd00075">
    <property type="entry name" value="HATPase"/>
    <property type="match status" value="1"/>
</dbReference>
<dbReference type="InterPro" id="IPR001610">
    <property type="entry name" value="PAC"/>
</dbReference>
<gene>
    <name evidence="13" type="ORF">ACFFNY_18100</name>
</gene>
<dbReference type="PROSITE" id="PS50109">
    <property type="entry name" value="HIS_KIN"/>
    <property type="match status" value="1"/>
</dbReference>
<dbReference type="InterPro" id="IPR036890">
    <property type="entry name" value="HATPase_C_sf"/>
</dbReference>
<evidence type="ECO:0000259" key="10">
    <source>
        <dbReference type="PROSITE" id="PS50109"/>
    </source>
</evidence>
<dbReference type="InterPro" id="IPR052162">
    <property type="entry name" value="Sensor_kinase/Photoreceptor"/>
</dbReference>
<evidence type="ECO:0000259" key="11">
    <source>
        <dbReference type="PROSITE" id="PS50112"/>
    </source>
</evidence>
<evidence type="ECO:0000256" key="8">
    <source>
        <dbReference type="ARBA" id="ARBA00023012"/>
    </source>
</evidence>
<keyword evidence="4" id="KW-0808">Transferase</keyword>
<dbReference type="SUPFAM" id="SSF47384">
    <property type="entry name" value="Homodimeric domain of signal transducing histidine kinase"/>
    <property type="match status" value="1"/>
</dbReference>
<dbReference type="InterPro" id="IPR005467">
    <property type="entry name" value="His_kinase_dom"/>
</dbReference>
<dbReference type="PROSITE" id="PS50113">
    <property type="entry name" value="PAC"/>
    <property type="match status" value="4"/>
</dbReference>
<dbReference type="EMBL" id="JBHMAG010000012">
    <property type="protein sequence ID" value="MFB9753482.1"/>
    <property type="molecule type" value="Genomic_DNA"/>
</dbReference>
<evidence type="ECO:0000256" key="9">
    <source>
        <dbReference type="SAM" id="Coils"/>
    </source>
</evidence>
<dbReference type="Pfam" id="PF08447">
    <property type="entry name" value="PAS_3"/>
    <property type="match status" value="2"/>
</dbReference>
<dbReference type="PROSITE" id="PS50112">
    <property type="entry name" value="PAS"/>
    <property type="match status" value="4"/>
</dbReference>
<dbReference type="SMART" id="SM00388">
    <property type="entry name" value="HisKA"/>
    <property type="match status" value="1"/>
</dbReference>
<dbReference type="InterPro" id="IPR003594">
    <property type="entry name" value="HATPase_dom"/>
</dbReference>
<dbReference type="SMART" id="SM00091">
    <property type="entry name" value="PAS"/>
    <property type="match status" value="4"/>
</dbReference>
<sequence length="732" mass="81297">MSLERGPSDSIFFQLAFAQAPTAMAIVGVDGTVLHANDFACSFLGYAAEELTGASCFRFAHPEDAVALEKALAGMLAGDRYGGEFEKRYIHKQGHTVWASTRVSLVRDESGEPMYLMAHLIDRTAHKGAEREMRLILKRYEALFHNHPDLIYSLNLDGTYTYANRTFLDTFALEAEQIESGSLHLRMLVAPDQLAAAEERFRQVKGGESQRHEFVGIDSRGRRIVFDVANSPIEVDGRVIGVHGVARDITKLKKLWDRLEQSQSMYELISLNSQDIISYSALDGTILYMSPASHKLLGFAPEEMLGKSFAALWHPVDLEAASCQLLPGTDSHKYTYRVKHKAGHYVWIETMAKLISDAAGRPDKILAVSRDISDRKRAEDELKAAKERLESSIAHNIDPIMVYDSDNRIIQVNEAFEQAFGWKADELLTRSIYDIAFVPPELNGELERNLIQLNGGQPVLTYETQRQRKDGRSLPVSLTAFPLRDGQGNVSGCSVSFRDMTDRKQSEERMVNAEKLSIAGQLAAGIAHEIRNPITAIKGFIQLMNGGGFSQKREYFDIIASEIARIEMILNELLVLAKPQSVLFRPKDIGLLLHQVKTLLDSQAIMNNVQLVTDFEPDSVVISCDENQLKQVWINVIKNGIEAMPGGGLIVIQLRQRDDFAVVTISDEGCGIPGSQLARLGEPFYTTKEKGNGLGFMVSKRIIENHGGTLGVSSREGEGTSVEVRLPFEQPG</sequence>
<evidence type="ECO:0000256" key="7">
    <source>
        <dbReference type="ARBA" id="ARBA00022840"/>
    </source>
</evidence>
<dbReference type="InterPro" id="IPR003661">
    <property type="entry name" value="HisK_dim/P_dom"/>
</dbReference>
<feature type="domain" description="PAC" evidence="12">
    <location>
        <begin position="210"/>
        <end position="261"/>
    </location>
</feature>
<dbReference type="Pfam" id="PF08448">
    <property type="entry name" value="PAS_4"/>
    <property type="match status" value="1"/>
</dbReference>
<keyword evidence="8" id="KW-0902">Two-component regulatory system</keyword>
<feature type="domain" description="PAS" evidence="11">
    <location>
        <begin position="261"/>
        <end position="319"/>
    </location>
</feature>
<dbReference type="InterPro" id="IPR035965">
    <property type="entry name" value="PAS-like_dom_sf"/>
</dbReference>
<dbReference type="PANTHER" id="PTHR43304">
    <property type="entry name" value="PHYTOCHROME-LIKE PROTEIN CPH1"/>
    <property type="match status" value="1"/>
</dbReference>
<dbReference type="CDD" id="cd00130">
    <property type="entry name" value="PAS"/>
    <property type="match status" value="4"/>
</dbReference>
<evidence type="ECO:0000256" key="1">
    <source>
        <dbReference type="ARBA" id="ARBA00000085"/>
    </source>
</evidence>
<accession>A0ABV5VYU7</accession>
<reference evidence="13 14" key="1">
    <citation type="submission" date="2024-09" db="EMBL/GenBank/DDBJ databases">
        <authorList>
            <person name="Sun Q."/>
            <person name="Mori K."/>
        </authorList>
    </citation>
    <scope>NUCLEOTIDE SEQUENCE [LARGE SCALE GENOMIC DNA]</scope>
    <source>
        <strain evidence="13 14">JCM 12520</strain>
    </source>
</reference>
<feature type="domain" description="Histidine kinase" evidence="10">
    <location>
        <begin position="525"/>
        <end position="730"/>
    </location>
</feature>
<feature type="domain" description="PAS" evidence="11">
    <location>
        <begin position="9"/>
        <end position="79"/>
    </location>
</feature>
<keyword evidence="9" id="KW-0175">Coiled coil</keyword>
<proteinExistence type="predicted"/>